<accession>A0A2T5KAA1</accession>
<sequence>MSCPACRLARRGLLSGLPLCVLLWQLGLHEAQGNAALGLALFAAGAFLLLLSLMMRALRTARRQRP</sequence>
<name>A0A2T5KAA1_9RHOB</name>
<keyword evidence="3" id="KW-1185">Reference proteome</keyword>
<feature type="transmembrane region" description="Helical" evidence="1">
    <location>
        <begin position="35"/>
        <end position="55"/>
    </location>
</feature>
<feature type="transmembrane region" description="Helical" evidence="1">
    <location>
        <begin position="12"/>
        <end position="29"/>
    </location>
</feature>
<evidence type="ECO:0000313" key="2">
    <source>
        <dbReference type="EMBL" id="PTR19331.1"/>
    </source>
</evidence>
<dbReference type="EMBL" id="QAOT01000005">
    <property type="protein sequence ID" value="PTR19331.1"/>
    <property type="molecule type" value="Genomic_DNA"/>
</dbReference>
<dbReference type="Proteomes" id="UP000244060">
    <property type="component" value="Unassembled WGS sequence"/>
</dbReference>
<keyword evidence="1" id="KW-1133">Transmembrane helix</keyword>
<comment type="caution">
    <text evidence="2">The sequence shown here is derived from an EMBL/GenBank/DDBJ whole genome shotgun (WGS) entry which is preliminary data.</text>
</comment>
<organism evidence="2 3">
    <name type="scientific">Cereibacter azotoformans</name>
    <dbReference type="NCBI Taxonomy" id="43057"/>
    <lineage>
        <taxon>Bacteria</taxon>
        <taxon>Pseudomonadati</taxon>
        <taxon>Pseudomonadota</taxon>
        <taxon>Alphaproteobacteria</taxon>
        <taxon>Rhodobacterales</taxon>
        <taxon>Paracoccaceae</taxon>
        <taxon>Cereibacter</taxon>
    </lineage>
</organism>
<dbReference type="RefSeq" id="WP_101341226.1">
    <property type="nucleotide sequence ID" value="NZ_CP090022.1"/>
</dbReference>
<evidence type="ECO:0000313" key="3">
    <source>
        <dbReference type="Proteomes" id="UP000244060"/>
    </source>
</evidence>
<keyword evidence="1" id="KW-0812">Transmembrane</keyword>
<keyword evidence="1" id="KW-0472">Membrane</keyword>
<reference evidence="2 3" key="1">
    <citation type="submission" date="2018-04" db="EMBL/GenBank/DDBJ databases">
        <title>Genomic Encyclopedia of Type Strains, Phase III (KMG-III): the genomes of soil and plant-associated and newly described type strains.</title>
        <authorList>
            <person name="Whitman W."/>
        </authorList>
    </citation>
    <scope>NUCLEOTIDE SEQUENCE [LARGE SCALE GENOMIC DNA]</scope>
    <source>
        <strain evidence="2 3">KA25</strain>
    </source>
</reference>
<protein>
    <submittedName>
        <fullName evidence="2">Uncharacterized protein</fullName>
    </submittedName>
</protein>
<proteinExistence type="predicted"/>
<dbReference type="AlphaFoldDB" id="A0A2T5KAA1"/>
<gene>
    <name evidence="2" type="ORF">C8J28_105172</name>
</gene>
<evidence type="ECO:0000256" key="1">
    <source>
        <dbReference type="SAM" id="Phobius"/>
    </source>
</evidence>